<protein>
    <recommendedName>
        <fullName evidence="3">Right handed beta helix domain-containing protein</fullName>
    </recommendedName>
</protein>
<dbReference type="EMBL" id="CP118247">
    <property type="protein sequence ID" value="WDR06444.1"/>
    <property type="molecule type" value="Genomic_DNA"/>
</dbReference>
<evidence type="ECO:0008006" key="3">
    <source>
        <dbReference type="Google" id="ProtNLM"/>
    </source>
</evidence>
<dbReference type="Proteomes" id="UP001222118">
    <property type="component" value="Chromosome"/>
</dbReference>
<sequence length="79" mass="8150">MAGYGSFLDNVLIASNVVSDADYGIGVSVVEGSGPVHITSNLVSARTAKLVGLRWQEVVSSDLAADLAKFPNVTLNANS</sequence>
<reference evidence="1 2" key="1">
    <citation type="submission" date="2023-02" db="EMBL/GenBank/DDBJ databases">
        <title>Devosia chondri sp. nov., isolated from the phycosphere of marine algae.</title>
        <authorList>
            <person name="Kim J.M."/>
            <person name="Lee J.K."/>
            <person name="Choi B.J."/>
            <person name="Bayburt H."/>
            <person name="Jeon C.O."/>
        </authorList>
    </citation>
    <scope>NUCLEOTIDE SEQUENCE [LARGE SCALE GENOMIC DNA]</scope>
    <source>
        <strain evidence="1 2">G2-5</strain>
    </source>
</reference>
<keyword evidence="2" id="KW-1185">Reference proteome</keyword>
<accession>A0ABY7YZX5</accession>
<evidence type="ECO:0000313" key="1">
    <source>
        <dbReference type="EMBL" id="WDR06444.1"/>
    </source>
</evidence>
<dbReference type="RefSeq" id="WP_282211958.1">
    <property type="nucleotide sequence ID" value="NZ_CP118247.1"/>
</dbReference>
<gene>
    <name evidence="1" type="ORF">PSQ90_02960</name>
</gene>
<evidence type="ECO:0000313" key="2">
    <source>
        <dbReference type="Proteomes" id="UP001222118"/>
    </source>
</evidence>
<organism evidence="1 2">
    <name type="scientific">Devosia rhodophyticola</name>
    <dbReference type="NCBI Taxonomy" id="3026423"/>
    <lineage>
        <taxon>Bacteria</taxon>
        <taxon>Pseudomonadati</taxon>
        <taxon>Pseudomonadota</taxon>
        <taxon>Alphaproteobacteria</taxon>
        <taxon>Hyphomicrobiales</taxon>
        <taxon>Devosiaceae</taxon>
        <taxon>Devosia</taxon>
    </lineage>
</organism>
<name>A0ABY7YZX5_9HYPH</name>
<proteinExistence type="predicted"/>